<accession>E9I3J9</accession>
<feature type="region of interest" description="Disordered" evidence="1">
    <location>
        <begin position="99"/>
        <end position="137"/>
    </location>
</feature>
<protein>
    <recommendedName>
        <fullName evidence="4">HEAT repeat domain-containing protein</fullName>
    </recommendedName>
</protein>
<name>E9I3J9_DAPPU</name>
<feature type="compositionally biased region" description="Polar residues" evidence="1">
    <location>
        <begin position="99"/>
        <end position="109"/>
    </location>
</feature>
<evidence type="ECO:0000256" key="1">
    <source>
        <dbReference type="SAM" id="MobiDB-lite"/>
    </source>
</evidence>
<organism evidence="2 3">
    <name type="scientific">Daphnia pulex</name>
    <name type="common">Water flea</name>
    <dbReference type="NCBI Taxonomy" id="6669"/>
    <lineage>
        <taxon>Eukaryota</taxon>
        <taxon>Metazoa</taxon>
        <taxon>Ecdysozoa</taxon>
        <taxon>Arthropoda</taxon>
        <taxon>Crustacea</taxon>
        <taxon>Branchiopoda</taxon>
        <taxon>Diplostraca</taxon>
        <taxon>Cladocera</taxon>
        <taxon>Anomopoda</taxon>
        <taxon>Daphniidae</taxon>
        <taxon>Daphnia</taxon>
    </lineage>
</organism>
<keyword evidence="3" id="KW-1185">Reference proteome</keyword>
<dbReference type="EMBL" id="GL734601">
    <property type="protein sequence ID" value="EFX61432.1"/>
    <property type="molecule type" value="Genomic_DNA"/>
</dbReference>
<gene>
    <name evidence="2" type="ORF">DAPPUDRAFT_273503</name>
</gene>
<evidence type="ECO:0000313" key="2">
    <source>
        <dbReference type="EMBL" id="EFX61432.1"/>
    </source>
</evidence>
<dbReference type="InParanoid" id="E9I3J9"/>
<sequence length="371" mass="40334">MRLQRALGRLRQKLVDLLPIAVGAGMLEELLQNRASASAPAGWAARIASAAHATATLSPATQGSPSGITARQALQWLAVTCLCIVTSLAVLNRNASSRILPESSSTSSAPADRETNLSTRRLARSTSTRENPTLIQPGPEAQVLLARLQAILLSPVQDTSFPPQDLRDCIHELEPYPEPTFQLLATTLRSVPNESAAVAPQAKSRAAWGLWLLTEQAPTFRPRAQDELLAIIRNPEATTQWSDAAMVMTHIGPDPRSITELAIALGSNPLAIDMCLYFWESAARRHPDITVETLLPWLDLELGYRFTAAHTMAFIGGEQRAEFTPILMEAFEHPFGTQSSGIRQAALKALQRLGPLASANAPWLLQKRDEP</sequence>
<feature type="compositionally biased region" description="Low complexity" evidence="1">
    <location>
        <begin position="116"/>
        <end position="129"/>
    </location>
</feature>
<reference evidence="2 3" key="1">
    <citation type="journal article" date="2011" name="Science">
        <title>The ecoresponsive genome of Daphnia pulex.</title>
        <authorList>
            <person name="Colbourne J.K."/>
            <person name="Pfrender M.E."/>
            <person name="Gilbert D."/>
            <person name="Thomas W.K."/>
            <person name="Tucker A."/>
            <person name="Oakley T.H."/>
            <person name="Tokishita S."/>
            <person name="Aerts A."/>
            <person name="Arnold G.J."/>
            <person name="Basu M.K."/>
            <person name="Bauer D.J."/>
            <person name="Caceres C.E."/>
            <person name="Carmel L."/>
            <person name="Casola C."/>
            <person name="Choi J.H."/>
            <person name="Detter J.C."/>
            <person name="Dong Q."/>
            <person name="Dusheyko S."/>
            <person name="Eads B.D."/>
            <person name="Frohlich T."/>
            <person name="Geiler-Samerotte K.A."/>
            <person name="Gerlach D."/>
            <person name="Hatcher P."/>
            <person name="Jogdeo S."/>
            <person name="Krijgsveld J."/>
            <person name="Kriventseva E.V."/>
            <person name="Kultz D."/>
            <person name="Laforsch C."/>
            <person name="Lindquist E."/>
            <person name="Lopez J."/>
            <person name="Manak J.R."/>
            <person name="Muller J."/>
            <person name="Pangilinan J."/>
            <person name="Patwardhan R.P."/>
            <person name="Pitluck S."/>
            <person name="Pritham E.J."/>
            <person name="Rechtsteiner A."/>
            <person name="Rho M."/>
            <person name="Rogozin I.B."/>
            <person name="Sakarya O."/>
            <person name="Salamov A."/>
            <person name="Schaack S."/>
            <person name="Shapiro H."/>
            <person name="Shiga Y."/>
            <person name="Skalitzky C."/>
            <person name="Smith Z."/>
            <person name="Souvorov A."/>
            <person name="Sung W."/>
            <person name="Tang Z."/>
            <person name="Tsuchiya D."/>
            <person name="Tu H."/>
            <person name="Vos H."/>
            <person name="Wang M."/>
            <person name="Wolf Y.I."/>
            <person name="Yamagata H."/>
            <person name="Yamada T."/>
            <person name="Ye Y."/>
            <person name="Shaw J.R."/>
            <person name="Andrews J."/>
            <person name="Crease T.J."/>
            <person name="Tang H."/>
            <person name="Lucas S.M."/>
            <person name="Robertson H.M."/>
            <person name="Bork P."/>
            <person name="Koonin E.V."/>
            <person name="Zdobnov E.M."/>
            <person name="Grigoriev I.V."/>
            <person name="Lynch M."/>
            <person name="Boore J.L."/>
        </authorList>
    </citation>
    <scope>NUCLEOTIDE SEQUENCE [LARGE SCALE GENOMIC DNA]</scope>
</reference>
<proteinExistence type="predicted"/>
<dbReference type="HOGENOM" id="CLU_746529_0_0_1"/>
<evidence type="ECO:0008006" key="4">
    <source>
        <dbReference type="Google" id="ProtNLM"/>
    </source>
</evidence>
<dbReference type="AlphaFoldDB" id="E9I3J9"/>
<evidence type="ECO:0000313" key="3">
    <source>
        <dbReference type="Proteomes" id="UP000000305"/>
    </source>
</evidence>
<dbReference type="KEGG" id="dpx:DAPPUDRAFT_273503"/>
<dbReference type="Proteomes" id="UP000000305">
    <property type="component" value="Unassembled WGS sequence"/>
</dbReference>